<dbReference type="OrthoDB" id="17725at2759"/>
<sequence>MPPTSRMAVAHLPEVASSINAIASFLAHEQIKSAEALELFLNTPPPDPGSGDSVNPRVVVFCASAVLSTAEDVFSWASTRTSLQSVSPQQPDEHAIRGRSQGHAPRENFKVILVLCGGIGHSTTLLYDAVKNHPVFNVISDEIHGKPEALVMQAIAKQFYRLNVYSGQSRDVGTVTNNSQGDLQILVEDQSTNCGANASETRKVLEAHGVERPQSIVIIQDPTMSRRTVASFQHVYQDIPQEQILSWPTFVPGVCVEMGQEEPSSLASLAYKTRGQVSAIQDGLWSMDRFVDLIMGEIPRLRDDAAGYGPRGKGFIGHVEIPPGVEAAWTLVDDFLHAGGKEAQRKI</sequence>
<dbReference type="PANTHER" id="PTHR30336:SF20">
    <property type="entry name" value="DUF218 DOMAIN-CONTAINING PROTEIN"/>
    <property type="match status" value="1"/>
</dbReference>
<dbReference type="Gene3D" id="3.40.50.620">
    <property type="entry name" value="HUPs"/>
    <property type="match status" value="1"/>
</dbReference>
<dbReference type="CDD" id="cd06259">
    <property type="entry name" value="YdcF-like"/>
    <property type="match status" value="1"/>
</dbReference>
<name>A0A0P7AP68_9HYPO</name>
<evidence type="ECO:0000313" key="2">
    <source>
        <dbReference type="Proteomes" id="UP000050424"/>
    </source>
</evidence>
<protein>
    <submittedName>
        <fullName evidence="1">Uncharacterized protein</fullName>
    </submittedName>
</protein>
<reference evidence="1 2" key="1">
    <citation type="submission" date="2015-09" db="EMBL/GenBank/DDBJ databases">
        <title>Draft genome of a European isolate of the apple canker pathogen Neonectria ditissima.</title>
        <authorList>
            <person name="Gomez-Cortecero A."/>
            <person name="Harrison R.J."/>
            <person name="Armitage A.D."/>
        </authorList>
    </citation>
    <scope>NUCLEOTIDE SEQUENCE [LARGE SCALE GENOMIC DNA]</scope>
    <source>
        <strain evidence="1 2">R09/05</strain>
    </source>
</reference>
<gene>
    <name evidence="1" type="ORF">AK830_g10750</name>
</gene>
<comment type="caution">
    <text evidence="1">The sequence shown here is derived from an EMBL/GenBank/DDBJ whole genome shotgun (WGS) entry which is preliminary data.</text>
</comment>
<dbReference type="Proteomes" id="UP000050424">
    <property type="component" value="Unassembled WGS sequence"/>
</dbReference>
<dbReference type="InterPro" id="IPR051599">
    <property type="entry name" value="Cell_Envelope_Assoc"/>
</dbReference>
<dbReference type="InterPro" id="IPR003848">
    <property type="entry name" value="DUF218"/>
</dbReference>
<dbReference type="InterPro" id="IPR014729">
    <property type="entry name" value="Rossmann-like_a/b/a_fold"/>
</dbReference>
<organism evidence="1 2">
    <name type="scientific">Neonectria ditissima</name>
    <dbReference type="NCBI Taxonomy" id="78410"/>
    <lineage>
        <taxon>Eukaryota</taxon>
        <taxon>Fungi</taxon>
        <taxon>Dikarya</taxon>
        <taxon>Ascomycota</taxon>
        <taxon>Pezizomycotina</taxon>
        <taxon>Sordariomycetes</taxon>
        <taxon>Hypocreomycetidae</taxon>
        <taxon>Hypocreales</taxon>
        <taxon>Nectriaceae</taxon>
        <taxon>Neonectria</taxon>
    </lineage>
</organism>
<accession>A0A0P7AP68</accession>
<dbReference type="GO" id="GO:0005886">
    <property type="term" value="C:plasma membrane"/>
    <property type="evidence" value="ECO:0007669"/>
    <property type="project" value="TreeGrafter"/>
</dbReference>
<proteinExistence type="predicted"/>
<dbReference type="PANTHER" id="PTHR30336">
    <property type="entry name" value="INNER MEMBRANE PROTEIN, PROBABLE PERMEASE"/>
    <property type="match status" value="1"/>
</dbReference>
<dbReference type="EMBL" id="LKCW01000231">
    <property type="protein sequence ID" value="KPM35817.1"/>
    <property type="molecule type" value="Genomic_DNA"/>
</dbReference>
<keyword evidence="2" id="KW-1185">Reference proteome</keyword>
<dbReference type="AlphaFoldDB" id="A0A0P7AP68"/>
<evidence type="ECO:0000313" key="1">
    <source>
        <dbReference type="EMBL" id="KPM35817.1"/>
    </source>
</evidence>